<reference evidence="2 3" key="1">
    <citation type="submission" date="2020-02" db="EMBL/GenBank/DDBJ databases">
        <title>Comparative genomics of the hypocrealean fungal genus Beauvera.</title>
        <authorList>
            <person name="Showalter D.N."/>
            <person name="Bushley K.E."/>
            <person name="Rehner S.A."/>
        </authorList>
    </citation>
    <scope>NUCLEOTIDE SEQUENCE [LARGE SCALE GENOMIC DNA]</scope>
    <source>
        <strain evidence="2 3">ARSEF4384</strain>
    </source>
</reference>
<comment type="caution">
    <text evidence="2">The sequence shown here is derived from an EMBL/GenBank/DDBJ whole genome shotgun (WGS) entry which is preliminary data.</text>
</comment>
<organism evidence="2 3">
    <name type="scientific">Beauveria asiatica</name>
    <dbReference type="NCBI Taxonomy" id="1069075"/>
    <lineage>
        <taxon>Eukaryota</taxon>
        <taxon>Fungi</taxon>
        <taxon>Dikarya</taxon>
        <taxon>Ascomycota</taxon>
        <taxon>Pezizomycotina</taxon>
        <taxon>Sordariomycetes</taxon>
        <taxon>Hypocreomycetidae</taxon>
        <taxon>Hypocreales</taxon>
        <taxon>Cordycipitaceae</taxon>
        <taxon>Beauveria</taxon>
    </lineage>
</organism>
<evidence type="ECO:0000313" key="2">
    <source>
        <dbReference type="EMBL" id="KAK8143789.1"/>
    </source>
</evidence>
<keyword evidence="3" id="KW-1185">Reference proteome</keyword>
<evidence type="ECO:0000259" key="1">
    <source>
        <dbReference type="Pfam" id="PF14832"/>
    </source>
</evidence>
<name>A0AAW0RNI4_9HYPO</name>
<dbReference type="InterPro" id="IPR014347">
    <property type="entry name" value="Tautomerase/MIF_sf"/>
</dbReference>
<accession>A0AAW0RNI4</accession>
<dbReference type="AlphaFoldDB" id="A0AAW0RNI4"/>
<gene>
    <name evidence="2" type="ORF">G3M48_006731</name>
</gene>
<dbReference type="Proteomes" id="UP001397290">
    <property type="component" value="Unassembled WGS sequence"/>
</dbReference>
<protein>
    <recommendedName>
        <fullName evidence="1">Tautomerase cis-CaaD-like domain-containing protein</fullName>
    </recommendedName>
</protein>
<evidence type="ECO:0000313" key="3">
    <source>
        <dbReference type="Proteomes" id="UP001397290"/>
    </source>
</evidence>
<dbReference type="InterPro" id="IPR028116">
    <property type="entry name" value="Cis-CaaD-like"/>
</dbReference>
<proteinExistence type="predicted"/>
<dbReference type="EMBL" id="JAAHCF010000466">
    <property type="protein sequence ID" value="KAK8143789.1"/>
    <property type="molecule type" value="Genomic_DNA"/>
</dbReference>
<sequence>MPLWKIYHSAGIFTDQADRDAIAKKATKWYQSAGLPDYYVQTFFFPLERETSFTAGKPHATPYVLVEVLHVARNWDGNKKVAENIKNGIDGIMKPFTTDKGFHLEFAVLEGRATLWRIDGVDPPEAFGPDEQEQAEKNRKLLADKYRSLL</sequence>
<dbReference type="Gene3D" id="3.30.429.10">
    <property type="entry name" value="Macrophage Migration Inhibitory Factor"/>
    <property type="match status" value="1"/>
</dbReference>
<feature type="domain" description="Tautomerase cis-CaaD-like" evidence="1">
    <location>
        <begin position="1"/>
        <end position="139"/>
    </location>
</feature>
<dbReference type="Pfam" id="PF14832">
    <property type="entry name" value="Tautomerase_3"/>
    <property type="match status" value="1"/>
</dbReference>